<evidence type="ECO:0000256" key="8">
    <source>
        <dbReference type="ARBA" id="ARBA00022553"/>
    </source>
</evidence>
<keyword evidence="9" id="KW-0433">Leucine-rich repeat</keyword>
<dbReference type="KEGG" id="nta:107811761"/>
<keyword evidence="6" id="KW-1003">Cell membrane</keyword>
<feature type="binding site" evidence="23">
    <location>
        <position position="771"/>
    </location>
    <ligand>
        <name>ATP</name>
        <dbReference type="ChEBI" id="CHEBI:30616"/>
    </ligand>
</feature>
<evidence type="ECO:0000256" key="10">
    <source>
        <dbReference type="ARBA" id="ARBA00022679"/>
    </source>
</evidence>
<dbReference type="SMART" id="SM00369">
    <property type="entry name" value="LRR_TYP"/>
    <property type="match status" value="6"/>
</dbReference>
<comment type="subcellular location">
    <subcellularLocation>
        <location evidence="1">Cell membrane</location>
    </subcellularLocation>
    <subcellularLocation>
        <location evidence="2">Membrane</location>
        <topology evidence="2">Single-pass type I membrane protein</topology>
    </subcellularLocation>
</comment>
<dbReference type="CDD" id="cd14066">
    <property type="entry name" value="STKc_IRAK"/>
    <property type="match status" value="1"/>
</dbReference>
<feature type="signal peptide" evidence="25">
    <location>
        <begin position="1"/>
        <end position="28"/>
    </location>
</feature>
<dbReference type="InterPro" id="IPR032675">
    <property type="entry name" value="LRR_dom_sf"/>
</dbReference>
<evidence type="ECO:0000256" key="2">
    <source>
        <dbReference type="ARBA" id="ARBA00004479"/>
    </source>
</evidence>
<organism evidence="27 28">
    <name type="scientific">Nicotiana tabacum</name>
    <name type="common">Common tobacco</name>
    <dbReference type="NCBI Taxonomy" id="4097"/>
    <lineage>
        <taxon>Eukaryota</taxon>
        <taxon>Viridiplantae</taxon>
        <taxon>Streptophyta</taxon>
        <taxon>Embryophyta</taxon>
        <taxon>Tracheophyta</taxon>
        <taxon>Spermatophyta</taxon>
        <taxon>Magnoliopsida</taxon>
        <taxon>eudicotyledons</taxon>
        <taxon>Gunneridae</taxon>
        <taxon>Pentapetalae</taxon>
        <taxon>asterids</taxon>
        <taxon>lamiids</taxon>
        <taxon>Solanales</taxon>
        <taxon>Solanaceae</taxon>
        <taxon>Nicotianoideae</taxon>
        <taxon>Nicotianeae</taxon>
        <taxon>Nicotiana</taxon>
    </lineage>
</organism>
<dbReference type="InterPro" id="IPR011009">
    <property type="entry name" value="Kinase-like_dom_sf"/>
</dbReference>
<feature type="domain" description="Protein kinase" evidence="26">
    <location>
        <begin position="743"/>
        <end position="1026"/>
    </location>
</feature>
<evidence type="ECO:0000256" key="16">
    <source>
        <dbReference type="ARBA" id="ARBA00022840"/>
    </source>
</evidence>
<reference evidence="27" key="1">
    <citation type="journal article" date="2014" name="Nat. Commun.">
        <title>The tobacco genome sequence and its comparison with those of tomato and potato.</title>
        <authorList>
            <person name="Sierro N."/>
            <person name="Battey J.N."/>
            <person name="Ouadi S."/>
            <person name="Bakaher N."/>
            <person name="Bovet L."/>
            <person name="Willig A."/>
            <person name="Goepfert S."/>
            <person name="Peitsch M.C."/>
            <person name="Ivanov N.V."/>
        </authorList>
    </citation>
    <scope>NUCLEOTIDE SEQUENCE [LARGE SCALE GENOMIC DNA]</scope>
</reference>
<feature type="transmembrane region" description="Helical" evidence="24">
    <location>
        <begin position="667"/>
        <end position="689"/>
    </location>
</feature>
<evidence type="ECO:0000256" key="25">
    <source>
        <dbReference type="SAM" id="SignalP"/>
    </source>
</evidence>
<dbReference type="GO" id="GO:0005524">
    <property type="term" value="F:ATP binding"/>
    <property type="evidence" value="ECO:0007669"/>
    <property type="project" value="UniProtKB-UniRule"/>
</dbReference>
<reference evidence="28" key="2">
    <citation type="submission" date="2025-08" db="UniProtKB">
        <authorList>
            <consortium name="RefSeq"/>
        </authorList>
    </citation>
    <scope>IDENTIFICATION</scope>
    <source>
        <tissue evidence="28">Leaf</tissue>
    </source>
</reference>
<evidence type="ECO:0000256" key="13">
    <source>
        <dbReference type="ARBA" id="ARBA00022737"/>
    </source>
</evidence>
<dbReference type="Pfam" id="PF08263">
    <property type="entry name" value="LRRNT_2"/>
    <property type="match status" value="1"/>
</dbReference>
<name>A0A1S4BTM8_TOBAC</name>
<dbReference type="Pfam" id="PF00069">
    <property type="entry name" value="Pkinase"/>
    <property type="match status" value="1"/>
</dbReference>
<dbReference type="AlphaFoldDB" id="A0A1S4BTM8"/>
<dbReference type="InterPro" id="IPR001611">
    <property type="entry name" value="Leu-rich_rpt"/>
</dbReference>
<keyword evidence="17 24" id="KW-1133">Transmembrane helix</keyword>
<dbReference type="InterPro" id="IPR017441">
    <property type="entry name" value="Protein_kinase_ATP_BS"/>
</dbReference>
<dbReference type="PROSITE" id="PS51450">
    <property type="entry name" value="LRR"/>
    <property type="match status" value="1"/>
</dbReference>
<evidence type="ECO:0000256" key="4">
    <source>
        <dbReference type="ARBA" id="ARBA00009592"/>
    </source>
</evidence>
<evidence type="ECO:0000256" key="11">
    <source>
        <dbReference type="ARBA" id="ARBA00022692"/>
    </source>
</evidence>
<dbReference type="FunFam" id="3.80.10.10:FF:000400">
    <property type="entry name" value="Nuclear pore complex protein NUP107"/>
    <property type="match status" value="1"/>
</dbReference>
<dbReference type="RefSeq" id="XP_016492237.1">
    <property type="nucleotide sequence ID" value="XM_016636751.1"/>
</dbReference>
<keyword evidence="11 24" id="KW-0812">Transmembrane</keyword>
<dbReference type="GO" id="GO:0006952">
    <property type="term" value="P:defense response"/>
    <property type="evidence" value="ECO:0007669"/>
    <property type="project" value="UniProtKB-ARBA"/>
</dbReference>
<evidence type="ECO:0000256" key="12">
    <source>
        <dbReference type="ARBA" id="ARBA00022729"/>
    </source>
</evidence>
<evidence type="ECO:0000256" key="7">
    <source>
        <dbReference type="ARBA" id="ARBA00022527"/>
    </source>
</evidence>
<dbReference type="PaxDb" id="4097-A0A1S4BTM8"/>
<dbReference type="PANTHER" id="PTHR48053:SF155">
    <property type="entry name" value="LOW QUALITY PROTEIN: RECEPTOR-LIKE PROTEIN 2"/>
    <property type="match status" value="1"/>
</dbReference>
<dbReference type="PROSITE" id="PS50011">
    <property type="entry name" value="PROTEIN_KINASE_DOM"/>
    <property type="match status" value="1"/>
</dbReference>
<feature type="chain" id="PRO_5010350060" description="non-specific serine/threonine protein kinase" evidence="25">
    <location>
        <begin position="29"/>
        <end position="1026"/>
    </location>
</feature>
<evidence type="ECO:0000259" key="26">
    <source>
        <dbReference type="PROSITE" id="PS50011"/>
    </source>
</evidence>
<dbReference type="Gene3D" id="3.30.200.20">
    <property type="entry name" value="Phosphorylase Kinase, domain 1"/>
    <property type="match status" value="1"/>
</dbReference>
<evidence type="ECO:0000256" key="5">
    <source>
        <dbReference type="ARBA" id="ARBA00012513"/>
    </source>
</evidence>
<keyword evidence="19" id="KW-0675">Receptor</keyword>
<dbReference type="Proteomes" id="UP000790787">
    <property type="component" value="Chromosome 18"/>
</dbReference>
<evidence type="ECO:0000256" key="17">
    <source>
        <dbReference type="ARBA" id="ARBA00022989"/>
    </source>
</evidence>
<dbReference type="EC" id="2.7.11.1" evidence="5"/>
<evidence type="ECO:0000256" key="6">
    <source>
        <dbReference type="ARBA" id="ARBA00022475"/>
    </source>
</evidence>
<dbReference type="FunFam" id="3.80.10.10:FF:000213">
    <property type="entry name" value="Tyrosine-sulfated glycopeptide receptor 1"/>
    <property type="match status" value="1"/>
</dbReference>
<dbReference type="GO" id="GO:0004674">
    <property type="term" value="F:protein serine/threonine kinase activity"/>
    <property type="evidence" value="ECO:0007669"/>
    <property type="project" value="UniProtKB-KW"/>
</dbReference>
<evidence type="ECO:0000256" key="3">
    <source>
        <dbReference type="ARBA" id="ARBA00008684"/>
    </source>
</evidence>
<dbReference type="GO" id="GO:0051707">
    <property type="term" value="P:response to other organism"/>
    <property type="evidence" value="ECO:0007669"/>
    <property type="project" value="UniProtKB-ARBA"/>
</dbReference>
<keyword evidence="7" id="KW-0723">Serine/threonine-protein kinase</keyword>
<dbReference type="OrthoDB" id="676979at2759"/>
<dbReference type="SMR" id="A0A1S4BTM8"/>
<dbReference type="Pfam" id="PF13855">
    <property type="entry name" value="LRR_8"/>
    <property type="match status" value="2"/>
</dbReference>
<dbReference type="PANTHER" id="PTHR48053">
    <property type="entry name" value="LEUCINE RICH REPEAT FAMILY PROTEIN, EXPRESSED"/>
    <property type="match status" value="1"/>
</dbReference>
<dbReference type="InterPro" id="IPR013210">
    <property type="entry name" value="LRR_N_plant-typ"/>
</dbReference>
<keyword evidence="16 23" id="KW-0067">ATP-binding</keyword>
<keyword evidence="12 25" id="KW-0732">Signal</keyword>
<dbReference type="Gene3D" id="1.10.510.10">
    <property type="entry name" value="Transferase(Phosphotransferase) domain 1"/>
    <property type="match status" value="1"/>
</dbReference>
<dbReference type="SUPFAM" id="SSF52058">
    <property type="entry name" value="L domain-like"/>
    <property type="match status" value="2"/>
</dbReference>
<keyword evidence="10" id="KW-0808">Transferase</keyword>
<dbReference type="FunFam" id="1.10.510.10:FF:000309">
    <property type="entry name" value="Leucine-rich repeat receptor-like protein kinase"/>
    <property type="match status" value="1"/>
</dbReference>
<dbReference type="SUPFAM" id="SSF56112">
    <property type="entry name" value="Protein kinase-like (PK-like)"/>
    <property type="match status" value="1"/>
</dbReference>
<dbReference type="Gene3D" id="3.80.10.10">
    <property type="entry name" value="Ribonuclease Inhibitor"/>
    <property type="match status" value="2"/>
</dbReference>
<comment type="similarity">
    <text evidence="3">Belongs to the protein kinase superfamily. Ser/Thr protein kinase family.</text>
</comment>
<evidence type="ECO:0000256" key="20">
    <source>
        <dbReference type="ARBA" id="ARBA00023180"/>
    </source>
</evidence>
<dbReference type="Pfam" id="PF00560">
    <property type="entry name" value="LRR_1"/>
    <property type="match status" value="4"/>
</dbReference>
<keyword evidence="18 24" id="KW-0472">Membrane</keyword>
<keyword evidence="27" id="KW-1185">Reference proteome</keyword>
<comment type="catalytic activity">
    <reaction evidence="21">
        <text>L-threonyl-[protein] + ATP = O-phospho-L-threonyl-[protein] + ADP + H(+)</text>
        <dbReference type="Rhea" id="RHEA:46608"/>
        <dbReference type="Rhea" id="RHEA-COMP:11060"/>
        <dbReference type="Rhea" id="RHEA-COMP:11605"/>
        <dbReference type="ChEBI" id="CHEBI:15378"/>
        <dbReference type="ChEBI" id="CHEBI:30013"/>
        <dbReference type="ChEBI" id="CHEBI:30616"/>
        <dbReference type="ChEBI" id="CHEBI:61977"/>
        <dbReference type="ChEBI" id="CHEBI:456216"/>
        <dbReference type="EC" id="2.7.11.1"/>
    </reaction>
</comment>
<dbReference type="SMART" id="SM00220">
    <property type="entry name" value="S_TKc"/>
    <property type="match status" value="1"/>
</dbReference>
<sequence length="1026" mass="113498">MLKMYSFKNMLQLGIIFFFLGLSLQVQSQNPNFICNPNDFKALKDFVNSLETVVDFWDIRNSTNCCKWVGITCNSSSSSNIGRVVKLELGKRRLNGKLSESLGNLDQLRTLNLTHNFLKGSVPFKLLHLPNLEVLDLSNNDLCGVFPDSINLPSLKSFNISDNSFQGSVPLGICKNSTRVSVIKMGFNHFIGSLPTGIQSCGSLEHLCLGSNLLSGSLPVELFKLSRLTVLSLQENRFDGQLSSLIGNLSNLVHLDICSNGFSGNIPDVFHSLRNLTYFSAHSNRFFGKIPTSLANSGSITSLSLRNNSLGGTIELNCSAMISLVSLDLATNGFIGSVPDNLPYCPKLQTINLARNNFVGQIPESFKNFHSLSSLSVSNNSIHNIDAALRILQNCKNLTTLVLTLNFRDEELPTDPSLQFNELKALIIANCRLTGSVPQWLRNSSKMQLLDLSWNRLMGTLPPWIGDFKFLFYMDLSNNSLTGEIPKEITGLQSLISGPIWMNEPSPDFPFFLKRNVSVKGLQYNQIFSFPPTLELGNNFFTGAIWPEFGNLKRLHVLDLKSNNLSGAIPGGLSGMTSIEILDLSRNNLIGKIPSSLVKCSFLSKFSVAYNKLSGEVPTGGQFATFSNSSFEGNPGLCGEHSTTPCQNANQIPSGSAARGKRRKGTVIGMGIGIGLGTAFLLALMYLIVVRAGSCKVVDPEKEPDASNKDREDLGSSLVIFFHNKDNNKQMSLDDLLACTDNFDQSNIVGCGGFGLVYKAILRDGRKVAIKRLSGDYGQMEREFQAEVESLSRAQHPNLVHLQGYCKYRTDRLLIYSYMENGSLDYWLHEKVDGPALLDWDMRLQIAQGAARGLAYLHQACEPHILHRDIKSSNILLDENFEAHLADFGLARLILPYDTHVTTDVVGTLGYIPPEYGQASVATYKGDVYSFGVVLLELLTGKRPMDPCKPRASRDLISWVIQLKKQKRETEVFDPLVYNKQHAQEMLLVFEIACLCLHESPKIRPSSQQLVTWLDNINTPPGVHVF</sequence>
<evidence type="ECO:0000256" key="23">
    <source>
        <dbReference type="PROSITE-ProRule" id="PRU10141"/>
    </source>
</evidence>
<dbReference type="GO" id="GO:0005886">
    <property type="term" value="C:plasma membrane"/>
    <property type="evidence" value="ECO:0007669"/>
    <property type="project" value="UniProtKB-SubCell"/>
</dbReference>
<dbReference type="InterPro" id="IPR051716">
    <property type="entry name" value="Plant_RL_S/T_kinase"/>
</dbReference>
<keyword evidence="13" id="KW-0677">Repeat</keyword>
<dbReference type="InterPro" id="IPR008271">
    <property type="entry name" value="Ser/Thr_kinase_AS"/>
</dbReference>
<protein>
    <recommendedName>
        <fullName evidence="5">non-specific serine/threonine protein kinase</fullName>
        <ecNumber evidence="5">2.7.11.1</ecNumber>
    </recommendedName>
</protein>
<dbReference type="OMA" id="SSADCCE"/>
<evidence type="ECO:0000313" key="27">
    <source>
        <dbReference type="Proteomes" id="UP000790787"/>
    </source>
</evidence>
<evidence type="ECO:0000313" key="28">
    <source>
        <dbReference type="RefSeq" id="XP_016492237.1"/>
    </source>
</evidence>
<evidence type="ECO:0000256" key="22">
    <source>
        <dbReference type="ARBA" id="ARBA00048679"/>
    </source>
</evidence>
<evidence type="ECO:0000256" key="14">
    <source>
        <dbReference type="ARBA" id="ARBA00022741"/>
    </source>
</evidence>
<evidence type="ECO:0000256" key="18">
    <source>
        <dbReference type="ARBA" id="ARBA00023136"/>
    </source>
</evidence>
<evidence type="ECO:0000256" key="21">
    <source>
        <dbReference type="ARBA" id="ARBA00047899"/>
    </source>
</evidence>
<evidence type="ECO:0000256" key="1">
    <source>
        <dbReference type="ARBA" id="ARBA00004236"/>
    </source>
</evidence>
<keyword evidence="15" id="KW-0418">Kinase</keyword>
<dbReference type="STRING" id="4097.A0A1S4BTM8"/>
<dbReference type="RefSeq" id="XP_016492237.1">
    <property type="nucleotide sequence ID" value="XM_016636751.2"/>
</dbReference>
<gene>
    <name evidence="28" type="primary">LOC107811761</name>
</gene>
<evidence type="ECO:0000256" key="24">
    <source>
        <dbReference type="SAM" id="Phobius"/>
    </source>
</evidence>
<evidence type="ECO:0000256" key="15">
    <source>
        <dbReference type="ARBA" id="ARBA00022777"/>
    </source>
</evidence>
<comment type="similarity">
    <text evidence="4">Belongs to the RLP family.</text>
</comment>
<dbReference type="FunFam" id="3.30.200.20:FF:000309">
    <property type="entry name" value="Leucine-rich repeat receptor protein kinase MSP1"/>
    <property type="match status" value="1"/>
</dbReference>
<evidence type="ECO:0000256" key="19">
    <source>
        <dbReference type="ARBA" id="ARBA00023170"/>
    </source>
</evidence>
<dbReference type="PROSITE" id="PS00108">
    <property type="entry name" value="PROTEIN_KINASE_ST"/>
    <property type="match status" value="1"/>
</dbReference>
<dbReference type="PROSITE" id="PS00107">
    <property type="entry name" value="PROTEIN_KINASE_ATP"/>
    <property type="match status" value="1"/>
</dbReference>
<accession>A0A1S4BTM8</accession>
<keyword evidence="20" id="KW-0325">Glycoprotein</keyword>
<keyword evidence="14 23" id="KW-0547">Nucleotide-binding</keyword>
<dbReference type="InterPro" id="IPR000719">
    <property type="entry name" value="Prot_kinase_dom"/>
</dbReference>
<keyword evidence="8" id="KW-0597">Phosphoprotein</keyword>
<comment type="catalytic activity">
    <reaction evidence="22">
        <text>L-seryl-[protein] + ATP = O-phospho-L-seryl-[protein] + ADP + H(+)</text>
        <dbReference type="Rhea" id="RHEA:17989"/>
        <dbReference type="Rhea" id="RHEA-COMP:9863"/>
        <dbReference type="Rhea" id="RHEA-COMP:11604"/>
        <dbReference type="ChEBI" id="CHEBI:15378"/>
        <dbReference type="ChEBI" id="CHEBI:29999"/>
        <dbReference type="ChEBI" id="CHEBI:30616"/>
        <dbReference type="ChEBI" id="CHEBI:83421"/>
        <dbReference type="ChEBI" id="CHEBI:456216"/>
        <dbReference type="EC" id="2.7.11.1"/>
    </reaction>
</comment>
<evidence type="ECO:0000256" key="9">
    <source>
        <dbReference type="ARBA" id="ARBA00022614"/>
    </source>
</evidence>
<dbReference type="InterPro" id="IPR003591">
    <property type="entry name" value="Leu-rich_rpt_typical-subtyp"/>
</dbReference>
<proteinExistence type="inferred from homology"/>
<dbReference type="GeneID" id="107811761"/>